<dbReference type="Pfam" id="PF00043">
    <property type="entry name" value="GST_C"/>
    <property type="match status" value="1"/>
</dbReference>
<proteinExistence type="predicted"/>
<evidence type="ECO:0000313" key="2">
    <source>
        <dbReference type="Proteomes" id="UP000283786"/>
    </source>
</evidence>
<dbReference type="PANTHER" id="PTHR44051">
    <property type="entry name" value="GLUTATHIONE S-TRANSFERASE-RELATED"/>
    <property type="match status" value="1"/>
</dbReference>
<dbReference type="KEGG" id="palw:PSAL_016650"/>
<dbReference type="InterPro" id="IPR004045">
    <property type="entry name" value="Glutathione_S-Trfase_N"/>
</dbReference>
<dbReference type="Proteomes" id="UP000283786">
    <property type="component" value="Chromosome"/>
</dbReference>
<dbReference type="EMBL" id="CP060436">
    <property type="protein sequence ID" value="QPM90427.1"/>
    <property type="molecule type" value="Genomic_DNA"/>
</dbReference>
<dbReference type="Gene3D" id="3.40.30.10">
    <property type="entry name" value="Glutaredoxin"/>
    <property type="match status" value="1"/>
</dbReference>
<dbReference type="RefSeq" id="WP_119838962.1">
    <property type="nucleotide sequence ID" value="NZ_CP060436.1"/>
</dbReference>
<dbReference type="InterPro" id="IPR040079">
    <property type="entry name" value="Glutathione_S-Trfase"/>
</dbReference>
<dbReference type="InterPro" id="IPR036282">
    <property type="entry name" value="Glutathione-S-Trfase_C_sf"/>
</dbReference>
<dbReference type="Pfam" id="PF13417">
    <property type="entry name" value="GST_N_3"/>
    <property type="match status" value="1"/>
</dbReference>
<dbReference type="SFLD" id="SFLDS00019">
    <property type="entry name" value="Glutathione_Transferase_(cytos"/>
    <property type="match status" value="1"/>
</dbReference>
<dbReference type="AlphaFoldDB" id="A0A418SH99"/>
<dbReference type="InterPro" id="IPR010987">
    <property type="entry name" value="Glutathione-S-Trfase_C-like"/>
</dbReference>
<dbReference type="OrthoDB" id="9810080at2"/>
<dbReference type="InterPro" id="IPR004046">
    <property type="entry name" value="GST_C"/>
</dbReference>
<dbReference type="PROSITE" id="PS50404">
    <property type="entry name" value="GST_NTER"/>
    <property type="match status" value="1"/>
</dbReference>
<dbReference type="Gene3D" id="1.20.1050.10">
    <property type="match status" value="1"/>
</dbReference>
<sequence>MKLYSYELSAECYKVRFFLSVLGLTCDVIGVDEYPGQEQQGEAFRAIAPLGRLPVLATGDGVIEDAQAILTYLALRHDPTGIWYPVDDPLRVALCGQWMGFGAALDASAGQARRALGMFAPLDVAAAQGAARGLLRQLDEHLWFAEQDGEAWLVPGEAPSIADLACFPAIALAEEGGVMLTDYPALRRWLDRVKRIPGFITMSGIFGTSPAPEG</sequence>
<dbReference type="SUPFAM" id="SSF52833">
    <property type="entry name" value="Thioredoxin-like"/>
    <property type="match status" value="1"/>
</dbReference>
<dbReference type="SUPFAM" id="SSF47616">
    <property type="entry name" value="GST C-terminal domain-like"/>
    <property type="match status" value="1"/>
</dbReference>
<reference evidence="1 2" key="1">
    <citation type="submission" date="2020-08" db="EMBL/GenBank/DDBJ databases">
        <title>Genome sequence of Rhodobacteraceae bacterium Lw-13e.</title>
        <authorList>
            <person name="Poehlein A."/>
            <person name="Wolter L."/>
            <person name="Daniel R."/>
            <person name="Brinkhoff T."/>
        </authorList>
    </citation>
    <scope>NUCLEOTIDE SEQUENCE [LARGE SCALE GENOMIC DNA]</scope>
    <source>
        <strain evidence="1 2">Lw-13e</strain>
    </source>
</reference>
<evidence type="ECO:0000313" key="1">
    <source>
        <dbReference type="EMBL" id="QPM90427.1"/>
    </source>
</evidence>
<gene>
    <name evidence="1" type="ORF">PSAL_016650</name>
</gene>
<organism evidence="1 2">
    <name type="scientific">Pseudooceanicola algae</name>
    <dbReference type="NCBI Taxonomy" id="1537215"/>
    <lineage>
        <taxon>Bacteria</taxon>
        <taxon>Pseudomonadati</taxon>
        <taxon>Pseudomonadota</taxon>
        <taxon>Alphaproteobacteria</taxon>
        <taxon>Rhodobacterales</taxon>
        <taxon>Paracoccaceae</taxon>
        <taxon>Pseudooceanicola</taxon>
    </lineage>
</organism>
<name>A0A418SH99_9RHOB</name>
<dbReference type="PANTHER" id="PTHR44051:SF2">
    <property type="entry name" value="HYPOTHETICAL GLUTATHIONE S-TRANSFERASE LIKE PROTEIN"/>
    <property type="match status" value="1"/>
</dbReference>
<dbReference type="PROSITE" id="PS50405">
    <property type="entry name" value="GST_CTER"/>
    <property type="match status" value="1"/>
</dbReference>
<accession>A0A418SH99</accession>
<protein>
    <submittedName>
        <fullName evidence="1">Uncharacterized protein</fullName>
    </submittedName>
</protein>
<keyword evidence="2" id="KW-1185">Reference proteome</keyword>
<dbReference type="InterPro" id="IPR036249">
    <property type="entry name" value="Thioredoxin-like_sf"/>
</dbReference>